<accession>C0QQ10</accession>
<dbReference type="Pfam" id="PF07963">
    <property type="entry name" value="N_methyl"/>
    <property type="match status" value="1"/>
</dbReference>
<dbReference type="EMBL" id="CP001230">
    <property type="protein sequence ID" value="ACO03867.1"/>
    <property type="molecule type" value="Genomic_DNA"/>
</dbReference>
<dbReference type="RefSeq" id="WP_012676106.1">
    <property type="nucleotide sequence ID" value="NC_012440.1"/>
</dbReference>
<keyword evidence="3" id="KW-1185">Reference proteome</keyword>
<feature type="transmembrane region" description="Helical" evidence="1">
    <location>
        <begin position="12"/>
        <end position="34"/>
    </location>
</feature>
<dbReference type="Gene3D" id="2.60.40.10">
    <property type="entry name" value="Immunoglobulins"/>
    <property type="match status" value="3"/>
</dbReference>
<dbReference type="Pfam" id="PF05345">
    <property type="entry name" value="He_PIG"/>
    <property type="match status" value="1"/>
</dbReference>
<dbReference type="KEGG" id="pmx:PERMA_0970"/>
<evidence type="ECO:0000256" key="1">
    <source>
        <dbReference type="SAM" id="Phobius"/>
    </source>
</evidence>
<keyword evidence="1" id="KW-1133">Transmembrane helix</keyword>
<dbReference type="HOGENOM" id="CLU_396307_0_0_0"/>
<organism evidence="2 3">
    <name type="scientific">Persephonella marina (strain DSM 14350 / EX-H1)</name>
    <dbReference type="NCBI Taxonomy" id="123214"/>
    <lineage>
        <taxon>Bacteria</taxon>
        <taxon>Pseudomonadati</taxon>
        <taxon>Aquificota</taxon>
        <taxon>Aquificia</taxon>
        <taxon>Aquificales</taxon>
        <taxon>Hydrogenothermaceae</taxon>
        <taxon>Persephonella</taxon>
    </lineage>
</organism>
<gene>
    <name evidence="2" type="ordered locus">PERMA_0970</name>
</gene>
<keyword evidence="1" id="KW-0812">Transmembrane</keyword>
<dbReference type="SUPFAM" id="SSF54523">
    <property type="entry name" value="Pili subunits"/>
    <property type="match status" value="1"/>
</dbReference>
<sequence length="695" mass="73658">MENKKGFTLIELAMILVIIGVLIGIGATTFSILIKRAKYAESKEIVNAAVEAITGYASSSGRIPTASELNTVVRTLEDSYGKPLVYVYDRDLTVSSPYGHCGLNSTNITVEICDDPSCATSTTISNVAFLILSGDGNYNNQTTGSQEITTPTTIRVFQYGIVVDNYPADLNRSEPYDDIVKWVTLHELQTKEGCESLTIKTPSLLPNGTEDSPYNYKLEASGGRPPYQWGSYDGTTCNIPATEIDLGNGLKMKSDGSIYGTINIEPSSPPGSLSTCSSTINLNNLCVRDSAGNTFNQNFSINVYPQQLRIVTETLPTGYEGSSYSVTLSAFGGGTTYTWLLVDGSLPPGLTLNPDGTITGTINSDTGCSNPSPYTFTVQVSSCSGSYTAYKAFALTVIDPDCSTAGSGGSSCTPFFLNPPSGTVFTATVGVPFTQSISLSGGNPPINLTSCSPASCNGLTFSCSTTGAVISGTPLTTSSCTFSVSYTDSCTPQQSITGVYTVNTSVPPTPPSCTLSATPNVIPYGGTTDLTWNISGYFTSGYFSPVSGSCTNVVDPSGVCTTGNLNTEGVNTFTLNVTNGVLTGTCSTDVYVGCQGYRVWNSTGGYYCFTVNGTQVGLIFDGEEITTSTLKLTNGQFIERYYPICFWRWCVCRYNNSDLIDKISYSDAMNADIQSNGGNGDCRVNYLNNGSVSDR</sequence>
<protein>
    <submittedName>
        <fullName evidence="2">Putative Ig family protein</fullName>
    </submittedName>
</protein>
<dbReference type="PaxDb" id="123214-PERMA_0970"/>
<dbReference type="eggNOG" id="COG2165">
    <property type="taxonomic scope" value="Bacteria"/>
</dbReference>
<proteinExistence type="predicted"/>
<evidence type="ECO:0000313" key="2">
    <source>
        <dbReference type="EMBL" id="ACO03867.1"/>
    </source>
</evidence>
<dbReference type="Gene3D" id="3.30.700.10">
    <property type="entry name" value="Glycoprotein, Type 4 Pilin"/>
    <property type="match status" value="1"/>
</dbReference>
<dbReference type="AlphaFoldDB" id="C0QQ10"/>
<name>C0QQ10_PERMH</name>
<dbReference type="InterPro" id="IPR013783">
    <property type="entry name" value="Ig-like_fold"/>
</dbReference>
<dbReference type="STRING" id="123214.PERMA_0970"/>
<dbReference type="InterPro" id="IPR045584">
    <property type="entry name" value="Pilin-like"/>
</dbReference>
<dbReference type="InterPro" id="IPR012902">
    <property type="entry name" value="N_methyl_site"/>
</dbReference>
<reference evidence="2 3" key="1">
    <citation type="journal article" date="2009" name="J. Bacteriol.">
        <title>Complete and draft genome sequences of six members of the Aquificales.</title>
        <authorList>
            <person name="Reysenbach A.L."/>
            <person name="Hamamura N."/>
            <person name="Podar M."/>
            <person name="Griffiths E."/>
            <person name="Ferreira S."/>
            <person name="Hochstein R."/>
            <person name="Heidelberg J."/>
            <person name="Johnson J."/>
            <person name="Mead D."/>
            <person name="Pohorille A."/>
            <person name="Sarmiento M."/>
            <person name="Schweighofer K."/>
            <person name="Seshadri R."/>
            <person name="Voytek M.A."/>
        </authorList>
    </citation>
    <scope>NUCLEOTIDE SEQUENCE [LARGE SCALE GENOMIC DNA]</scope>
    <source>
        <strain evidence="3">DSM 14350 / EX-H1</strain>
    </source>
</reference>
<dbReference type="OrthoDB" id="12790at2"/>
<dbReference type="Proteomes" id="UP000001366">
    <property type="component" value="Chromosome"/>
</dbReference>
<keyword evidence="1" id="KW-0472">Membrane</keyword>
<evidence type="ECO:0000313" key="3">
    <source>
        <dbReference type="Proteomes" id="UP000001366"/>
    </source>
</evidence>